<feature type="transmembrane region" description="Helical" evidence="1">
    <location>
        <begin position="51"/>
        <end position="71"/>
    </location>
</feature>
<evidence type="ECO:0000313" key="2">
    <source>
        <dbReference type="EMBL" id="MXR52400.1"/>
    </source>
</evidence>
<evidence type="ECO:0000256" key="1">
    <source>
        <dbReference type="SAM" id="Phobius"/>
    </source>
</evidence>
<reference evidence="2 3" key="1">
    <citation type="submission" date="2019-12" db="EMBL/GenBank/DDBJ databases">
        <title>Isolation and characterization of three novel carbon monoxide-oxidizing members of Halobacteria from salione crusts and soils.</title>
        <authorList>
            <person name="Myers M.R."/>
            <person name="King G.M."/>
        </authorList>
    </citation>
    <scope>NUCLEOTIDE SEQUENCE [LARGE SCALE GENOMIC DNA]</scope>
    <source>
        <strain evidence="2 3">WSH3</strain>
    </source>
</reference>
<keyword evidence="1" id="KW-1133">Transmembrane helix</keyword>
<keyword evidence="1" id="KW-0472">Membrane</keyword>
<evidence type="ECO:0000313" key="3">
    <source>
        <dbReference type="Proteomes" id="UP000466535"/>
    </source>
</evidence>
<dbReference type="AlphaFoldDB" id="A0A6B0TBX3"/>
<dbReference type="EMBL" id="WUUT01000005">
    <property type="protein sequence ID" value="MXR52400.1"/>
    <property type="molecule type" value="Genomic_DNA"/>
</dbReference>
<accession>A0A6B0TBX3</accession>
<proteinExistence type="predicted"/>
<keyword evidence="3" id="KW-1185">Reference proteome</keyword>
<protein>
    <submittedName>
        <fullName evidence="2">Uncharacterized protein</fullName>
    </submittedName>
</protein>
<comment type="caution">
    <text evidence="2">The sequence shown here is derived from an EMBL/GenBank/DDBJ whole genome shotgun (WGS) entry which is preliminary data.</text>
</comment>
<sequence>MDLPRITGVLLILAGVAHLAVPTRLLDIAARVYHAVLKVEFDPLPEASNRVQVLGVGLIAAGAHLLYYGGLLPSSE</sequence>
<gene>
    <name evidence="2" type="ORF">GRX03_12395</name>
</gene>
<keyword evidence="1" id="KW-0812">Transmembrane</keyword>
<dbReference type="Proteomes" id="UP000466535">
    <property type="component" value="Unassembled WGS sequence"/>
</dbReference>
<name>A0A6B0TBX3_9EURY</name>
<organism evidence="2 3">
    <name type="scientific">Halovenus carboxidivorans</name>
    <dbReference type="NCBI Taxonomy" id="2692199"/>
    <lineage>
        <taxon>Archaea</taxon>
        <taxon>Methanobacteriati</taxon>
        <taxon>Methanobacteriota</taxon>
        <taxon>Stenosarchaea group</taxon>
        <taxon>Halobacteria</taxon>
        <taxon>Halobacteriales</taxon>
        <taxon>Haloarculaceae</taxon>
        <taxon>Halovenus</taxon>
    </lineage>
</organism>